<dbReference type="CDD" id="cd12913">
    <property type="entry name" value="PDC1_MCP_like"/>
    <property type="match status" value="1"/>
</dbReference>
<dbReference type="Gene3D" id="6.10.340.10">
    <property type="match status" value="1"/>
</dbReference>
<evidence type="ECO:0000256" key="4">
    <source>
        <dbReference type="ARBA" id="ARBA00022692"/>
    </source>
</evidence>
<evidence type="ECO:0000256" key="10">
    <source>
        <dbReference type="SAM" id="Coils"/>
    </source>
</evidence>
<reference evidence="13 14" key="1">
    <citation type="journal article" date="2012" name="J. Bacteriol.">
        <title>Genome sequence of the model hyperthermophilic archaeon Thermococcus litoralis NS-C.</title>
        <authorList>
            <person name="Gardner A.F."/>
            <person name="Kumar S."/>
            <person name="Perler F.B."/>
        </authorList>
    </citation>
    <scope>NUCLEOTIDE SEQUENCE [LARGE SCALE GENOMIC DNA]</scope>
    <source>
        <strain evidence="14">ATCC 51850 / DSM 5473 / JCM 8560 / NS-C</strain>
    </source>
</reference>
<keyword evidence="7 9" id="KW-0807">Transducer</keyword>
<evidence type="ECO:0000256" key="1">
    <source>
        <dbReference type="ARBA" id="ARBA00004651"/>
    </source>
</evidence>
<evidence type="ECO:0000256" key="7">
    <source>
        <dbReference type="ARBA" id="ARBA00023224"/>
    </source>
</evidence>
<dbReference type="SUPFAM" id="SSF58104">
    <property type="entry name" value="Methyl-accepting chemotaxis protein (MCP) signaling domain"/>
    <property type="match status" value="1"/>
</dbReference>
<dbReference type="PROSITE" id="PS50885">
    <property type="entry name" value="HAMP"/>
    <property type="match status" value="1"/>
</dbReference>
<gene>
    <name evidence="13" type="ORF">OCC_10449</name>
</gene>
<feature type="domain" description="Methyl-accepting transducer" evidence="11">
    <location>
        <begin position="405"/>
        <end position="662"/>
    </location>
</feature>
<evidence type="ECO:0000256" key="2">
    <source>
        <dbReference type="ARBA" id="ARBA00022475"/>
    </source>
</evidence>
<dbReference type="Gene3D" id="1.10.287.950">
    <property type="entry name" value="Methyl-accepting chemotaxis protein"/>
    <property type="match status" value="1"/>
</dbReference>
<evidence type="ECO:0000256" key="6">
    <source>
        <dbReference type="ARBA" id="ARBA00023136"/>
    </source>
</evidence>
<keyword evidence="14" id="KW-1185">Reference proteome</keyword>
<dbReference type="InterPro" id="IPR029151">
    <property type="entry name" value="Sensor-like_sf"/>
</dbReference>
<evidence type="ECO:0000259" key="11">
    <source>
        <dbReference type="PROSITE" id="PS50111"/>
    </source>
</evidence>
<keyword evidence="4" id="KW-0812">Transmembrane</keyword>
<keyword evidence="3" id="KW-0145">Chemotaxis</keyword>
<dbReference type="Pfam" id="PF02743">
    <property type="entry name" value="dCache_1"/>
    <property type="match status" value="1"/>
</dbReference>
<keyword evidence="2" id="KW-1003">Cell membrane</keyword>
<dbReference type="SUPFAM" id="SSF103190">
    <property type="entry name" value="Sensory domain-like"/>
    <property type="match status" value="1"/>
</dbReference>
<protein>
    <submittedName>
        <fullName evidence="13">Methyl-accepting chemotaxis protein</fullName>
    </submittedName>
</protein>
<comment type="similarity">
    <text evidence="8">Belongs to the methyl-accepting chemotaxis (MCP) protein family.</text>
</comment>
<keyword evidence="5" id="KW-1133">Transmembrane helix</keyword>
<dbReference type="STRING" id="523849.OCC_10449"/>
<dbReference type="GeneID" id="16549517"/>
<keyword evidence="10" id="KW-0175">Coiled coil</keyword>
<dbReference type="RefSeq" id="WP_004069990.1">
    <property type="nucleotide sequence ID" value="NC_022084.1"/>
</dbReference>
<evidence type="ECO:0000313" key="13">
    <source>
        <dbReference type="EMBL" id="EHR77521.1"/>
    </source>
</evidence>
<feature type="domain" description="HAMP" evidence="12">
    <location>
        <begin position="283"/>
        <end position="341"/>
    </location>
</feature>
<dbReference type="KEGG" id="tlt:OCC_10449"/>
<name>H3ZR52_THELN</name>
<dbReference type="Pfam" id="PF00015">
    <property type="entry name" value="MCPsignal"/>
    <property type="match status" value="1"/>
</dbReference>
<evidence type="ECO:0000256" key="8">
    <source>
        <dbReference type="ARBA" id="ARBA00029447"/>
    </source>
</evidence>
<dbReference type="SMART" id="SM00283">
    <property type="entry name" value="MA"/>
    <property type="match status" value="1"/>
</dbReference>
<dbReference type="HOGENOM" id="CLU_000445_107_19_2"/>
<accession>H3ZR52</accession>
<dbReference type="InterPro" id="IPR033479">
    <property type="entry name" value="dCache_1"/>
</dbReference>
<dbReference type="CDD" id="cd06225">
    <property type="entry name" value="HAMP"/>
    <property type="match status" value="1"/>
</dbReference>
<evidence type="ECO:0000259" key="12">
    <source>
        <dbReference type="PROSITE" id="PS50885"/>
    </source>
</evidence>
<dbReference type="PANTHER" id="PTHR32089:SF112">
    <property type="entry name" value="LYSOZYME-LIKE PROTEIN-RELATED"/>
    <property type="match status" value="1"/>
</dbReference>
<dbReference type="Pfam" id="PF00672">
    <property type="entry name" value="HAMP"/>
    <property type="match status" value="1"/>
</dbReference>
<dbReference type="EMBL" id="CP006670">
    <property type="protein sequence ID" value="EHR77521.1"/>
    <property type="molecule type" value="Genomic_DNA"/>
</dbReference>
<dbReference type="InterPro" id="IPR004089">
    <property type="entry name" value="MCPsignal_dom"/>
</dbReference>
<dbReference type="GO" id="GO:0007165">
    <property type="term" value="P:signal transduction"/>
    <property type="evidence" value="ECO:0007669"/>
    <property type="project" value="UniProtKB-KW"/>
</dbReference>
<dbReference type="InterPro" id="IPR003660">
    <property type="entry name" value="HAMP_dom"/>
</dbReference>
<dbReference type="Proteomes" id="UP000015502">
    <property type="component" value="Chromosome"/>
</dbReference>
<comment type="subcellular location">
    <subcellularLocation>
        <location evidence="1">Cell membrane</location>
        <topology evidence="1">Multi-pass membrane protein</topology>
    </subcellularLocation>
</comment>
<evidence type="ECO:0000313" key="14">
    <source>
        <dbReference type="Proteomes" id="UP000015502"/>
    </source>
</evidence>
<proteinExistence type="inferred from homology"/>
<keyword evidence="6" id="KW-0472">Membrane</keyword>
<dbReference type="GO" id="GO:0006935">
    <property type="term" value="P:chemotaxis"/>
    <property type="evidence" value="ECO:0007669"/>
    <property type="project" value="UniProtKB-KW"/>
</dbReference>
<feature type="coiled-coil region" evidence="10">
    <location>
        <begin position="616"/>
        <end position="685"/>
    </location>
</feature>
<dbReference type="CDD" id="cd12912">
    <property type="entry name" value="PDC2_MCP_like"/>
    <property type="match status" value="1"/>
</dbReference>
<dbReference type="Gene3D" id="3.30.450.20">
    <property type="entry name" value="PAS domain"/>
    <property type="match status" value="2"/>
</dbReference>
<evidence type="ECO:0000256" key="5">
    <source>
        <dbReference type="ARBA" id="ARBA00022989"/>
    </source>
</evidence>
<dbReference type="PaxDb" id="523849-OCC_10449"/>
<dbReference type="AlphaFoldDB" id="H3ZR52"/>
<dbReference type="GO" id="GO:0005886">
    <property type="term" value="C:plasma membrane"/>
    <property type="evidence" value="ECO:0007669"/>
    <property type="project" value="UniProtKB-SubCell"/>
</dbReference>
<evidence type="ECO:0000256" key="3">
    <source>
        <dbReference type="ARBA" id="ARBA00022500"/>
    </source>
</evidence>
<dbReference type="SMART" id="SM00304">
    <property type="entry name" value="HAMP"/>
    <property type="match status" value="1"/>
</dbReference>
<organism evidence="13 14">
    <name type="scientific">Thermococcus litoralis (strain ATCC 51850 / DSM 5473 / JCM 8560 / NS-C)</name>
    <dbReference type="NCBI Taxonomy" id="523849"/>
    <lineage>
        <taxon>Archaea</taxon>
        <taxon>Methanobacteriati</taxon>
        <taxon>Methanobacteriota</taxon>
        <taxon>Thermococci</taxon>
        <taxon>Thermococcales</taxon>
        <taxon>Thermococcaceae</taxon>
        <taxon>Thermococcus</taxon>
    </lineage>
</organism>
<sequence>MELPDITRGFFNEIESLGKVASSIVIQTNKEYTKSDPQYKSVLLERFKWIVNADKRIAYVYFGDTEGNMYMYPDDELPEGYDPRVRPWYQAAATTGKGVWTDPYADAATGKWVITYATPIYENGRLIGVIGIDVFIDTLVQDTLNINVGKSGYIAVANEEGLVLVHPNKEYIMKLDFTKDPDLRPLGEAIQSGRDMGYTTYQWKEVINGRETGNIVEKIAGFARIKNTGWVVFAVVNQDDIAGPIYLAMDKVQDALREVILLTIGISVLSGLAIVLLTYKITSSTLKPLEILKSAADSLAEGKLSEVKSKLSKIRYLENDEIGALLRAFEAVSQDVVGTLQEITKKLERLAQGDLSNGLSLEARGELMQVVNSVKKMNEDMKKLIGGVLEITDALEKKANVLTQVASDVTEAINQVNEAVQQVSHEAQRQQESINEITEGVRLVSEVNQEAVETMEEFEKAIGEVVSIAEEGKAKGETSAEQIESIEHTMRAIESAVSKVNEMSKRIEEITNVITSIAEQTNLLALNAAIEAARAGDAGRGFAVVAQEIRNLAEESKKAADDIKEIINTMTEEVNDAVEATKSGVAVVEESSGKLKETAQYLTTIAELIQDTGSRLTQVKEQVFRTQEELDRALKELENLAASAEETTASAEEVSSAVEEQTAAIEELKHAAEDLMDVVHNLRARVSRFRL</sequence>
<dbReference type="PANTHER" id="PTHR32089">
    <property type="entry name" value="METHYL-ACCEPTING CHEMOTAXIS PROTEIN MCPB"/>
    <property type="match status" value="1"/>
</dbReference>
<dbReference type="PROSITE" id="PS50111">
    <property type="entry name" value="CHEMOTAXIS_TRANSDUC_2"/>
    <property type="match status" value="1"/>
</dbReference>
<dbReference type="CDD" id="cd11386">
    <property type="entry name" value="MCP_signal"/>
    <property type="match status" value="1"/>
</dbReference>
<evidence type="ECO:0000256" key="9">
    <source>
        <dbReference type="PROSITE-ProRule" id="PRU00284"/>
    </source>
</evidence>